<evidence type="ECO:0008006" key="3">
    <source>
        <dbReference type="Google" id="ProtNLM"/>
    </source>
</evidence>
<evidence type="ECO:0000313" key="1">
    <source>
        <dbReference type="EMBL" id="KDR19811.1"/>
    </source>
</evidence>
<feature type="non-terminal residue" evidence="1">
    <location>
        <position position="1"/>
    </location>
</feature>
<accession>A0A067RHI9</accession>
<dbReference type="STRING" id="136037.A0A067RHI9"/>
<dbReference type="eggNOG" id="ENOG502STWY">
    <property type="taxonomic scope" value="Eukaryota"/>
</dbReference>
<dbReference type="Proteomes" id="UP000027135">
    <property type="component" value="Unassembled WGS sequence"/>
</dbReference>
<dbReference type="InParanoid" id="A0A067RHI9"/>
<evidence type="ECO:0000313" key="2">
    <source>
        <dbReference type="Proteomes" id="UP000027135"/>
    </source>
</evidence>
<protein>
    <recommendedName>
        <fullName evidence="3">Endonuclease-reverse transcriptase</fullName>
    </recommendedName>
</protein>
<keyword evidence="2" id="KW-1185">Reference proteome</keyword>
<proteinExistence type="predicted"/>
<reference evidence="1 2" key="1">
    <citation type="journal article" date="2014" name="Nat. Commun.">
        <title>Molecular traces of alternative social organization in a termite genome.</title>
        <authorList>
            <person name="Terrapon N."/>
            <person name="Li C."/>
            <person name="Robertson H.M."/>
            <person name="Ji L."/>
            <person name="Meng X."/>
            <person name="Booth W."/>
            <person name="Chen Z."/>
            <person name="Childers C.P."/>
            <person name="Glastad K.M."/>
            <person name="Gokhale K."/>
            <person name="Gowin J."/>
            <person name="Gronenberg W."/>
            <person name="Hermansen R.A."/>
            <person name="Hu H."/>
            <person name="Hunt B.G."/>
            <person name="Huylmans A.K."/>
            <person name="Khalil S.M."/>
            <person name="Mitchell R.D."/>
            <person name="Munoz-Torres M.C."/>
            <person name="Mustard J.A."/>
            <person name="Pan H."/>
            <person name="Reese J.T."/>
            <person name="Scharf M.E."/>
            <person name="Sun F."/>
            <person name="Vogel H."/>
            <person name="Xiao J."/>
            <person name="Yang W."/>
            <person name="Yang Z."/>
            <person name="Yang Z."/>
            <person name="Zhou J."/>
            <person name="Zhu J."/>
            <person name="Brent C.S."/>
            <person name="Elsik C.G."/>
            <person name="Goodisman M.A."/>
            <person name="Liberles D.A."/>
            <person name="Roe R.M."/>
            <person name="Vargo E.L."/>
            <person name="Vilcinskas A."/>
            <person name="Wang J."/>
            <person name="Bornberg-Bauer E."/>
            <person name="Korb J."/>
            <person name="Zhang G."/>
            <person name="Liebig J."/>
        </authorList>
    </citation>
    <scope>NUCLEOTIDE SEQUENCE [LARGE SCALE GENOMIC DNA]</scope>
    <source>
        <tissue evidence="1">Whole organism</tissue>
    </source>
</reference>
<dbReference type="OMA" id="QTIEWRK"/>
<sequence length="136" mass="16675">TWSLTQREEHRFQVFENRVLRRIFGPKREDDGAWRKLHNYELKNLYSSPNIFRVIQSRRVRWAGHVARMDGTRGVHRVLVGKPEGKRPLRRPRRRWEDNLRRDLWEIEVEGDWILLAQDRVRWRALVNSVMNLRVR</sequence>
<organism evidence="1 2">
    <name type="scientific">Zootermopsis nevadensis</name>
    <name type="common">Dampwood termite</name>
    <dbReference type="NCBI Taxonomy" id="136037"/>
    <lineage>
        <taxon>Eukaryota</taxon>
        <taxon>Metazoa</taxon>
        <taxon>Ecdysozoa</taxon>
        <taxon>Arthropoda</taxon>
        <taxon>Hexapoda</taxon>
        <taxon>Insecta</taxon>
        <taxon>Pterygota</taxon>
        <taxon>Neoptera</taxon>
        <taxon>Polyneoptera</taxon>
        <taxon>Dictyoptera</taxon>
        <taxon>Blattodea</taxon>
        <taxon>Blattoidea</taxon>
        <taxon>Termitoidae</taxon>
        <taxon>Termopsidae</taxon>
        <taxon>Zootermopsis</taxon>
    </lineage>
</organism>
<dbReference type="EMBL" id="KK852632">
    <property type="protein sequence ID" value="KDR19811.1"/>
    <property type="molecule type" value="Genomic_DNA"/>
</dbReference>
<dbReference type="AlphaFoldDB" id="A0A067RHI9"/>
<gene>
    <name evidence="1" type="ORF">L798_04744</name>
</gene>
<name>A0A067RHI9_ZOONE</name>